<feature type="compositionally biased region" description="Basic and acidic residues" evidence="1">
    <location>
        <begin position="7"/>
        <end position="23"/>
    </location>
</feature>
<protein>
    <submittedName>
        <fullName evidence="2">Uncharacterized protein</fullName>
    </submittedName>
</protein>
<evidence type="ECO:0000313" key="3">
    <source>
        <dbReference type="Proteomes" id="UP000602510"/>
    </source>
</evidence>
<dbReference type="Proteomes" id="UP000602510">
    <property type="component" value="Unassembled WGS sequence"/>
</dbReference>
<feature type="region of interest" description="Disordered" evidence="1">
    <location>
        <begin position="1"/>
        <end position="39"/>
    </location>
</feature>
<organism evidence="2 3">
    <name type="scientific">Phytophthora infestans</name>
    <name type="common">Potato late blight agent</name>
    <name type="synonym">Botrytis infestans</name>
    <dbReference type="NCBI Taxonomy" id="4787"/>
    <lineage>
        <taxon>Eukaryota</taxon>
        <taxon>Sar</taxon>
        <taxon>Stramenopiles</taxon>
        <taxon>Oomycota</taxon>
        <taxon>Peronosporomycetes</taxon>
        <taxon>Peronosporales</taxon>
        <taxon>Peronosporaceae</taxon>
        <taxon>Phytophthora</taxon>
    </lineage>
</organism>
<reference evidence="2" key="1">
    <citation type="submission" date="2020-04" db="EMBL/GenBank/DDBJ databases">
        <title>Hybrid Assembly of Korean Phytophthora infestans isolates.</title>
        <authorList>
            <person name="Prokchorchik M."/>
            <person name="Lee Y."/>
            <person name="Seo J."/>
            <person name="Cho J.-H."/>
            <person name="Park Y.-E."/>
            <person name="Jang D.-C."/>
            <person name="Im J.-S."/>
            <person name="Choi J.-G."/>
            <person name="Park H.-J."/>
            <person name="Lee G.-B."/>
            <person name="Lee Y.-G."/>
            <person name="Hong S.-Y."/>
            <person name="Cho K."/>
            <person name="Sohn K.H."/>
        </authorList>
    </citation>
    <scope>NUCLEOTIDE SEQUENCE</scope>
    <source>
        <strain evidence="2">KR_1_A1</strain>
    </source>
</reference>
<accession>A0A833WJY0</accession>
<feature type="region of interest" description="Disordered" evidence="1">
    <location>
        <begin position="78"/>
        <end position="100"/>
    </location>
</feature>
<proteinExistence type="predicted"/>
<feature type="compositionally biased region" description="Polar residues" evidence="1">
    <location>
        <begin position="84"/>
        <end position="100"/>
    </location>
</feature>
<evidence type="ECO:0000256" key="1">
    <source>
        <dbReference type="SAM" id="MobiDB-lite"/>
    </source>
</evidence>
<dbReference type="AlphaFoldDB" id="A0A833WJY0"/>
<dbReference type="EMBL" id="WSZM01000191">
    <property type="protein sequence ID" value="KAF4038570.1"/>
    <property type="molecule type" value="Genomic_DNA"/>
</dbReference>
<name>A0A833WJY0_PHYIN</name>
<evidence type="ECO:0000313" key="2">
    <source>
        <dbReference type="EMBL" id="KAF4038570.1"/>
    </source>
</evidence>
<sequence length="204" mass="23515">MKATASRKQEEDNRFGGIRKNELETAQIAGLPGLPPGKRRELKELNLQEGDSVKRWATFHEIIMESLEKWKEIQQEEDTESLYAESQTPASSEQESEWLSQDTIMEEETSRLQQTLLKIYWNQLIDAWKGSNEFPKLPMTTAGWNDVVSKDPEALVALLQQFRSPEFCIGYYDGRCSCTMDSIRRLDELVHCLDHVAYTAPELQ</sequence>
<gene>
    <name evidence="2" type="ORF">GN244_ATG09262</name>
</gene>
<keyword evidence="3" id="KW-1185">Reference proteome</keyword>
<comment type="caution">
    <text evidence="2">The sequence shown here is derived from an EMBL/GenBank/DDBJ whole genome shotgun (WGS) entry which is preliminary data.</text>
</comment>